<evidence type="ECO:0000256" key="1">
    <source>
        <dbReference type="SAM" id="MobiDB-lite"/>
    </source>
</evidence>
<dbReference type="STRING" id="481446.NIT7645_03392"/>
<dbReference type="AlphaFoldDB" id="A0A0H5D6A7"/>
<gene>
    <name evidence="2" type="ORF">NIT7321_03462</name>
</gene>
<dbReference type="InterPro" id="IPR021395">
    <property type="entry name" value="DUF3035"/>
</dbReference>
<dbReference type="Pfam" id="PF11233">
    <property type="entry name" value="DUF3035"/>
    <property type="match status" value="1"/>
</dbReference>
<evidence type="ECO:0000313" key="2">
    <source>
        <dbReference type="EMBL" id="CRL12584.1"/>
    </source>
</evidence>
<accession>A0A0H5D6A7</accession>
<keyword evidence="3" id="KW-1185">Reference proteome</keyword>
<reference evidence="3" key="1">
    <citation type="submission" date="2015-05" db="EMBL/GenBank/DDBJ databases">
        <authorList>
            <person name="Rodrigo-Torres Lidia"/>
            <person name="Arahal R.David."/>
        </authorList>
    </citation>
    <scope>NUCLEOTIDE SEQUENCE [LARGE SCALE GENOMIC DNA]</scope>
    <source>
        <strain evidence="3">CECT 7321</strain>
    </source>
</reference>
<dbReference type="Proteomes" id="UP000043764">
    <property type="component" value="Unassembled WGS sequence"/>
</dbReference>
<evidence type="ECO:0008006" key="4">
    <source>
        <dbReference type="Google" id="ProtNLM"/>
    </source>
</evidence>
<organism evidence="2 3">
    <name type="scientific">Phaeobacter italicus</name>
    <dbReference type="NCBI Taxonomy" id="481446"/>
    <lineage>
        <taxon>Bacteria</taxon>
        <taxon>Pseudomonadati</taxon>
        <taxon>Pseudomonadota</taxon>
        <taxon>Alphaproteobacteria</taxon>
        <taxon>Rhodobacterales</taxon>
        <taxon>Roseobacteraceae</taxon>
        <taxon>Phaeobacter</taxon>
    </lineage>
</organism>
<dbReference type="PROSITE" id="PS51257">
    <property type="entry name" value="PROKAR_LIPOPROTEIN"/>
    <property type="match status" value="1"/>
</dbReference>
<proteinExistence type="predicted"/>
<dbReference type="EMBL" id="CVRL01000041">
    <property type="protein sequence ID" value="CRL12584.1"/>
    <property type="molecule type" value="Genomic_DNA"/>
</dbReference>
<evidence type="ECO:0000313" key="3">
    <source>
        <dbReference type="Proteomes" id="UP000043764"/>
    </source>
</evidence>
<name>A0A0H5D6A7_9RHOB</name>
<feature type="region of interest" description="Disordered" evidence="1">
    <location>
        <begin position="48"/>
        <end position="68"/>
    </location>
</feature>
<protein>
    <recommendedName>
        <fullName evidence="4">Beta-barrel assembly machine subunit BamF</fullName>
    </recommendedName>
</protein>
<sequence>MRIHFGVIVLMGALAVSACGQKGLRDLRPSGTGPDEFLILPSKPLEEPTTYDSLPAPTPGQANLTDRNPKGEAVAALGGRASALVPGEGVPASDGALVSAASRYGVDPNVRTDLAALDAKKRKRENRTARFKLFPVDRYQEAYKREAIRPDEVNALFRRSGFETPSAPPPNQ</sequence>
<dbReference type="RefSeq" id="WP_046211719.1">
    <property type="nucleotide sequence ID" value="NZ_BSKQ01000001.1"/>
</dbReference>